<evidence type="ECO:0000256" key="3">
    <source>
        <dbReference type="ARBA" id="ARBA00023085"/>
    </source>
</evidence>
<organism evidence="7 8">
    <name type="scientific">Maribacter sedimenticola</name>
    <dbReference type="NCBI Taxonomy" id="228956"/>
    <lineage>
        <taxon>Bacteria</taxon>
        <taxon>Pseudomonadati</taxon>
        <taxon>Bacteroidota</taxon>
        <taxon>Flavobacteriia</taxon>
        <taxon>Flavobacteriales</taxon>
        <taxon>Flavobacteriaceae</taxon>
        <taxon>Maribacter</taxon>
    </lineage>
</organism>
<accession>A0ABY1SEE0</accession>
<dbReference type="SUPFAM" id="SSF51126">
    <property type="entry name" value="Pectin lyase-like"/>
    <property type="match status" value="1"/>
</dbReference>
<dbReference type="PANTHER" id="PTHR31321">
    <property type="entry name" value="ACYL-COA THIOESTER HYDROLASE YBHC-RELATED"/>
    <property type="match status" value="1"/>
</dbReference>
<dbReference type="RefSeq" id="WP_245838789.1">
    <property type="nucleotide sequence ID" value="NZ_FZNV01000001.1"/>
</dbReference>
<reference evidence="7 8" key="1">
    <citation type="submission" date="2017-06" db="EMBL/GenBank/DDBJ databases">
        <authorList>
            <person name="Varghese N."/>
            <person name="Submissions S."/>
        </authorList>
    </citation>
    <scope>NUCLEOTIDE SEQUENCE [LARGE SCALE GENOMIC DNA]</scope>
    <source>
        <strain evidence="7 8">DSM 19840</strain>
    </source>
</reference>
<feature type="active site" evidence="4">
    <location>
        <position position="524"/>
    </location>
</feature>
<dbReference type="Gene3D" id="1.50.10.20">
    <property type="match status" value="1"/>
</dbReference>
<dbReference type="InterPro" id="IPR011050">
    <property type="entry name" value="Pectin_lyase_fold/virulence"/>
</dbReference>
<dbReference type="SUPFAM" id="SSF81853">
    <property type="entry name" value="Family 10 polysaccharide lyase"/>
    <property type="match status" value="1"/>
</dbReference>
<dbReference type="InterPro" id="IPR033131">
    <property type="entry name" value="Pectinesterase_Asp_AS"/>
</dbReference>
<dbReference type="PANTHER" id="PTHR31321:SF57">
    <property type="entry name" value="PECTINESTERASE 53-RELATED"/>
    <property type="match status" value="1"/>
</dbReference>
<evidence type="ECO:0000313" key="8">
    <source>
        <dbReference type="Proteomes" id="UP000198337"/>
    </source>
</evidence>
<dbReference type="NCBIfam" id="TIGR02474">
    <property type="entry name" value="pec_lyase"/>
    <property type="match status" value="1"/>
</dbReference>
<comment type="catalytic activity">
    <reaction evidence="5">
        <text>[(1-&gt;4)-alpha-D-galacturonosyl methyl ester](n) + n H2O = [(1-&gt;4)-alpha-D-galacturonosyl](n) + n methanol + n H(+)</text>
        <dbReference type="Rhea" id="RHEA:22380"/>
        <dbReference type="Rhea" id="RHEA-COMP:14570"/>
        <dbReference type="Rhea" id="RHEA-COMP:14573"/>
        <dbReference type="ChEBI" id="CHEBI:15377"/>
        <dbReference type="ChEBI" id="CHEBI:15378"/>
        <dbReference type="ChEBI" id="CHEBI:17790"/>
        <dbReference type="ChEBI" id="CHEBI:140522"/>
        <dbReference type="ChEBI" id="CHEBI:140523"/>
        <dbReference type="EC" id="3.1.1.11"/>
    </reaction>
</comment>
<dbReference type="InterPro" id="IPR000070">
    <property type="entry name" value="Pectinesterase_cat"/>
</dbReference>
<dbReference type="EMBL" id="FZNV01000001">
    <property type="protein sequence ID" value="SNR31245.1"/>
    <property type="molecule type" value="Genomic_DNA"/>
</dbReference>
<dbReference type="InterPro" id="IPR012669">
    <property type="entry name" value="Pectate_lyase"/>
</dbReference>
<proteinExistence type="inferred from homology"/>
<dbReference type="Proteomes" id="UP000198337">
    <property type="component" value="Unassembled WGS sequence"/>
</dbReference>
<evidence type="ECO:0000259" key="6">
    <source>
        <dbReference type="Pfam" id="PF01095"/>
    </source>
</evidence>
<evidence type="ECO:0000256" key="5">
    <source>
        <dbReference type="RuleBase" id="RU000589"/>
    </source>
</evidence>
<feature type="domain" description="Pectinesterase catalytic" evidence="6">
    <location>
        <begin position="370"/>
        <end position="638"/>
    </location>
</feature>
<evidence type="ECO:0000256" key="1">
    <source>
        <dbReference type="ARBA" id="ARBA00008891"/>
    </source>
</evidence>
<evidence type="ECO:0000256" key="2">
    <source>
        <dbReference type="ARBA" id="ARBA00022801"/>
    </source>
</evidence>
<comment type="similarity">
    <text evidence="1">Belongs to the pectinesterase family.</text>
</comment>
<evidence type="ECO:0000313" key="7">
    <source>
        <dbReference type="EMBL" id="SNR31245.1"/>
    </source>
</evidence>
<sequence length="663" mass="75649">MVRNIVLFMLLLIADTTVHGQVLDHSWGELVNSNEPNLYASPEILDVADNVLLLQKEIGGWPKNKQPQNITAKEKVQLHIDKNDNVGATIDNGATTLEMIFLAKVYAHHNHEKYRIAFIKGLEYLIQAQYENGGWPQFYPLRKGYYTHITYNDDAMVNVMNLLKDIYETQKYDYLNISAKLKNAAKNAFDKGVQCILKTQYKQNGVLTAWCAQHDVETYAPAKARAYELPSLSGKESAKIVLLLMSIKNPSDEIIHSVKAASNWFKKAQITGTRVERIYNSDGKLIDKKVIADHNAKPIWGRFMNLDDNRAFFCDRDGIKKYSLSEIGDERRNGYRWYTDEPQEVLDEFSQWQKNVAVKGTKENKIDIYNMTVAKDGSGDFFDLQSAINAAKGFPDKSVTILLKNGIYNEKVKVYEWNTNMRIIGESTENTIITFDDHFNKINLGRNSTFHTPTFSIEGNDFYLKNVTIKNTAGEVGQAIALAVHANRVKIENCRIMGNQDTVYVTGEGYVQYFKNCYIEGTTDFIFGQATAFFEDCIIHSKSNSYITAASTPKGIAYGFVFKNCKLTAPKKVTQVYLGRPWRTHAKTVFINCEMGSHIVPKGWDNWSNKEAEKQSFYAEYNNTGPGYIPKQRVEWSYQLGTNMIKEYERKTILGNSLWFQID</sequence>
<protein>
    <recommendedName>
        <fullName evidence="5">Pectinesterase</fullName>
        <ecNumber evidence="5">3.1.1.11</ecNumber>
    </recommendedName>
</protein>
<comment type="pathway">
    <text evidence="5">Glycan metabolism; pectin degradation; 2-dehydro-3-deoxy-D-gluconate from pectin: step 1/5.</text>
</comment>
<dbReference type="Gene3D" id="2.160.20.10">
    <property type="entry name" value="Single-stranded right-handed beta-helix, Pectin lyase-like"/>
    <property type="match status" value="1"/>
</dbReference>
<evidence type="ECO:0000256" key="4">
    <source>
        <dbReference type="PROSITE-ProRule" id="PRU10040"/>
    </source>
</evidence>
<dbReference type="EC" id="3.1.1.11" evidence="5"/>
<dbReference type="Pfam" id="PF01095">
    <property type="entry name" value="Pectinesterase"/>
    <property type="match status" value="1"/>
</dbReference>
<dbReference type="InterPro" id="IPR012334">
    <property type="entry name" value="Pectin_lyas_fold"/>
</dbReference>
<comment type="caution">
    <text evidence="7">The sequence shown here is derived from an EMBL/GenBank/DDBJ whole genome shotgun (WGS) entry which is preliminary data.</text>
</comment>
<dbReference type="Pfam" id="PF09492">
    <property type="entry name" value="Pec_lyase"/>
    <property type="match status" value="1"/>
</dbReference>
<keyword evidence="2 5" id="KW-0378">Hydrolase</keyword>
<keyword evidence="8" id="KW-1185">Reference proteome</keyword>
<keyword evidence="3 5" id="KW-0063">Aspartyl esterase</keyword>
<name>A0ABY1SEE0_9FLAO</name>
<dbReference type="PROSITE" id="PS00503">
    <property type="entry name" value="PECTINESTERASE_2"/>
    <property type="match status" value="1"/>
</dbReference>
<gene>
    <name evidence="7" type="ORF">SAMN04488009_1166</name>
</gene>